<keyword evidence="1" id="KW-0812">Transmembrane</keyword>
<sequence>MTHTNVFFSNSLHPAYNKVDSFLGLHTCLYTIVVNITVFIERKIIESKKCVLIETKNFLINPGN</sequence>
<dbReference type="EMBL" id="PFBZ01000019">
    <property type="protein sequence ID" value="PIT86931.1"/>
    <property type="molecule type" value="Genomic_DNA"/>
</dbReference>
<accession>A0A2M6W2C5</accession>
<keyword evidence="1" id="KW-1133">Transmembrane helix</keyword>
<protein>
    <submittedName>
        <fullName evidence="2">Uncharacterized protein</fullName>
    </submittedName>
</protein>
<dbReference type="AlphaFoldDB" id="A0A2M6W2C5"/>
<evidence type="ECO:0000313" key="3">
    <source>
        <dbReference type="Proteomes" id="UP000229362"/>
    </source>
</evidence>
<proteinExistence type="predicted"/>
<evidence type="ECO:0000256" key="1">
    <source>
        <dbReference type="SAM" id="Phobius"/>
    </source>
</evidence>
<comment type="caution">
    <text evidence="2">The sequence shown here is derived from an EMBL/GenBank/DDBJ whole genome shotgun (WGS) entry which is preliminary data.</text>
</comment>
<reference evidence="3" key="1">
    <citation type="submission" date="2017-09" db="EMBL/GenBank/DDBJ databases">
        <title>Depth-based differentiation of microbial function through sediment-hosted aquifers and enrichment of novel symbionts in the deep terrestrial subsurface.</title>
        <authorList>
            <person name="Probst A.J."/>
            <person name="Ladd B."/>
            <person name="Jarett J.K."/>
            <person name="Geller-Mcgrath D.E."/>
            <person name="Sieber C.M.K."/>
            <person name="Emerson J.B."/>
            <person name="Anantharaman K."/>
            <person name="Thomas B.C."/>
            <person name="Malmstrom R."/>
            <person name="Stieglmeier M."/>
            <person name="Klingl A."/>
            <person name="Woyke T."/>
            <person name="Ryan C.M."/>
            <person name="Banfield J.F."/>
        </authorList>
    </citation>
    <scope>NUCLEOTIDE SEQUENCE [LARGE SCALE GENOMIC DNA]</scope>
</reference>
<dbReference type="Proteomes" id="UP000229362">
    <property type="component" value="Unassembled WGS sequence"/>
</dbReference>
<evidence type="ECO:0000313" key="2">
    <source>
        <dbReference type="EMBL" id="PIT86931.1"/>
    </source>
</evidence>
<name>A0A2M6W2C5_9BACT</name>
<organism evidence="2 3">
    <name type="scientific">Candidatus Magasanikbacteria bacterium CG10_big_fil_rev_8_21_14_0_10_43_6</name>
    <dbReference type="NCBI Taxonomy" id="1974650"/>
    <lineage>
        <taxon>Bacteria</taxon>
        <taxon>Candidatus Magasanikiibacteriota</taxon>
    </lineage>
</organism>
<gene>
    <name evidence="2" type="ORF">COU33_00485</name>
</gene>
<feature type="transmembrane region" description="Helical" evidence="1">
    <location>
        <begin position="22"/>
        <end position="40"/>
    </location>
</feature>
<keyword evidence="1" id="KW-0472">Membrane</keyword>